<comment type="similarity">
    <text evidence="1 4">Belongs to the universal ribosomal protein uL11 family.</text>
</comment>
<evidence type="ECO:0000256" key="3">
    <source>
        <dbReference type="ARBA" id="ARBA00023274"/>
    </source>
</evidence>
<keyword evidence="6" id="KW-0732">Signal</keyword>
<dbReference type="Pfam" id="PF03946">
    <property type="entry name" value="Ribosomal_L11_N"/>
    <property type="match status" value="1"/>
</dbReference>
<evidence type="ECO:0000259" key="7">
    <source>
        <dbReference type="Pfam" id="PF00298"/>
    </source>
</evidence>
<dbReference type="PANTHER" id="PTHR11661:SF1">
    <property type="entry name" value="LARGE RIBOSOMAL SUBUNIT PROTEIN UL11M"/>
    <property type="match status" value="1"/>
</dbReference>
<comment type="caution">
    <text evidence="9">The sequence shown here is derived from an EMBL/GenBank/DDBJ whole genome shotgun (WGS) entry which is preliminary data.</text>
</comment>
<dbReference type="SMART" id="SM00649">
    <property type="entry name" value="RL11"/>
    <property type="match status" value="1"/>
</dbReference>
<dbReference type="SUPFAM" id="SSF46906">
    <property type="entry name" value="Ribosomal protein L11, C-terminal domain"/>
    <property type="match status" value="1"/>
</dbReference>
<keyword evidence="3 4" id="KW-0687">Ribonucleoprotein</keyword>
<feature type="domain" description="Large ribosomal subunit protein uL11 C-terminal" evidence="7">
    <location>
        <begin position="194"/>
        <end position="246"/>
    </location>
</feature>
<dbReference type="CDD" id="cd00349">
    <property type="entry name" value="Ribosomal_L11"/>
    <property type="match status" value="1"/>
</dbReference>
<dbReference type="InterPro" id="IPR000911">
    <property type="entry name" value="Ribosomal_uL11"/>
</dbReference>
<evidence type="ECO:0000313" key="9">
    <source>
        <dbReference type="EMBL" id="TKX20033.1"/>
    </source>
</evidence>
<dbReference type="AlphaFoldDB" id="A0A4U7APG5"/>
<dbReference type="HAMAP" id="MF_00736">
    <property type="entry name" value="Ribosomal_uL11"/>
    <property type="match status" value="1"/>
</dbReference>
<dbReference type="GO" id="GO:0005762">
    <property type="term" value="C:mitochondrial large ribosomal subunit"/>
    <property type="evidence" value="ECO:0007669"/>
    <property type="project" value="TreeGrafter"/>
</dbReference>
<dbReference type="EMBL" id="PTQR01000102">
    <property type="protein sequence ID" value="TKX20033.1"/>
    <property type="molecule type" value="Genomic_DNA"/>
</dbReference>
<dbReference type="Pfam" id="PF00298">
    <property type="entry name" value="Ribosomal_L11"/>
    <property type="match status" value="1"/>
</dbReference>
<dbReference type="InterPro" id="IPR036796">
    <property type="entry name" value="Ribosomal_uL11_N_sf"/>
</dbReference>
<evidence type="ECO:0000256" key="6">
    <source>
        <dbReference type="SAM" id="SignalP"/>
    </source>
</evidence>
<dbReference type="SUPFAM" id="SSF54747">
    <property type="entry name" value="Ribosomal L11/L12e N-terminal domain"/>
    <property type="match status" value="1"/>
</dbReference>
<gene>
    <name evidence="9" type="ORF">C1H76_7715</name>
</gene>
<evidence type="ECO:0000256" key="5">
    <source>
        <dbReference type="SAM" id="MobiDB-lite"/>
    </source>
</evidence>
<dbReference type="Proteomes" id="UP000308133">
    <property type="component" value="Unassembled WGS sequence"/>
</dbReference>
<evidence type="ECO:0000313" key="10">
    <source>
        <dbReference type="Proteomes" id="UP000308133"/>
    </source>
</evidence>
<dbReference type="Gene3D" id="3.30.1550.10">
    <property type="entry name" value="Ribosomal protein L11/L12, N-terminal domain"/>
    <property type="match status" value="2"/>
</dbReference>
<dbReference type="Gene3D" id="1.10.10.250">
    <property type="entry name" value="Ribosomal protein L11, C-terminal domain"/>
    <property type="match status" value="1"/>
</dbReference>
<accession>A0A4U7APG5</accession>
<feature type="signal peptide" evidence="6">
    <location>
        <begin position="1"/>
        <end position="21"/>
    </location>
</feature>
<dbReference type="PANTHER" id="PTHR11661">
    <property type="entry name" value="60S RIBOSOMAL PROTEIN L12"/>
    <property type="match status" value="1"/>
</dbReference>
<evidence type="ECO:0000256" key="1">
    <source>
        <dbReference type="ARBA" id="ARBA00010537"/>
    </source>
</evidence>
<feature type="region of interest" description="Disordered" evidence="5">
    <location>
        <begin position="45"/>
        <end position="70"/>
    </location>
</feature>
<name>A0A4U7APG5_9PEZI</name>
<reference evidence="9 10" key="1">
    <citation type="submission" date="2018-02" db="EMBL/GenBank/DDBJ databases">
        <title>Draft genome sequences of Elsinoe sp., causing black scab on jojoba.</title>
        <authorList>
            <person name="Stodart B."/>
            <person name="Jeffress S."/>
            <person name="Ash G."/>
            <person name="Arun Chinnappa K."/>
        </authorList>
    </citation>
    <scope>NUCLEOTIDE SEQUENCE [LARGE SCALE GENOMIC DNA]</scope>
    <source>
        <strain evidence="9 10">Hillstone_2</strain>
    </source>
</reference>
<keyword evidence="2 4" id="KW-0689">Ribosomal protein</keyword>
<dbReference type="GO" id="GO:0003735">
    <property type="term" value="F:structural constituent of ribosome"/>
    <property type="evidence" value="ECO:0007669"/>
    <property type="project" value="InterPro"/>
</dbReference>
<dbReference type="InterPro" id="IPR020784">
    <property type="entry name" value="Ribosomal_uL11_N"/>
</dbReference>
<organism evidence="9 10">
    <name type="scientific">Elsinoe australis</name>
    <dbReference type="NCBI Taxonomy" id="40998"/>
    <lineage>
        <taxon>Eukaryota</taxon>
        <taxon>Fungi</taxon>
        <taxon>Dikarya</taxon>
        <taxon>Ascomycota</taxon>
        <taxon>Pezizomycotina</taxon>
        <taxon>Dothideomycetes</taxon>
        <taxon>Dothideomycetidae</taxon>
        <taxon>Myriangiales</taxon>
        <taxon>Elsinoaceae</taxon>
        <taxon>Elsinoe</taxon>
    </lineage>
</organism>
<dbReference type="GO" id="GO:0006412">
    <property type="term" value="P:translation"/>
    <property type="evidence" value="ECO:0007669"/>
    <property type="project" value="InterPro"/>
</dbReference>
<dbReference type="InterPro" id="IPR020783">
    <property type="entry name" value="Ribosomal_uL11_C"/>
</dbReference>
<proteinExistence type="inferred from homology"/>
<feature type="chain" id="PRO_5020446865" evidence="6">
    <location>
        <begin position="22"/>
        <end position="248"/>
    </location>
</feature>
<feature type="domain" description="Large ribosomal subunit protein uL11 N-terminal" evidence="8">
    <location>
        <begin position="12"/>
        <end position="43"/>
    </location>
</feature>
<protein>
    <submittedName>
        <fullName evidence="9">Putative ribosomal protein L11</fullName>
    </submittedName>
</protein>
<evidence type="ECO:0000256" key="4">
    <source>
        <dbReference type="RuleBase" id="RU003978"/>
    </source>
</evidence>
<sequence length="248" mass="24945">MSKKALAKDVLVKLLVGAGQASPSPPVGPALGSKGVKSMDFCKVRSPSHPPLLPPAPRASGPLPSPTDAPQEFNARTAHYIPGTPIPALVTVRPDRSFTFTIRTPPTSTLLLSAAGVAPIKNRLRGAGNTAGSRTLGAAVAAQVASASKAPSASTPAEAASKDGAAGEVVAQGLDGRGAYAVEKSGKASGKDLAGNSKLGVVGTVSLKHVFEIARIKGEEEKLRGLGLEKIARSVVSQAGSMGVLVVP</sequence>
<dbReference type="InterPro" id="IPR036769">
    <property type="entry name" value="Ribosomal_uL11_C_sf"/>
</dbReference>
<feature type="compositionally biased region" description="Pro residues" evidence="5">
    <location>
        <begin position="48"/>
        <end position="67"/>
    </location>
</feature>
<dbReference type="GO" id="GO:0070180">
    <property type="term" value="F:large ribosomal subunit rRNA binding"/>
    <property type="evidence" value="ECO:0007669"/>
    <property type="project" value="TreeGrafter"/>
</dbReference>
<evidence type="ECO:0000259" key="8">
    <source>
        <dbReference type="Pfam" id="PF03946"/>
    </source>
</evidence>
<evidence type="ECO:0000256" key="2">
    <source>
        <dbReference type="ARBA" id="ARBA00022980"/>
    </source>
</evidence>